<dbReference type="GO" id="GO:0009570">
    <property type="term" value="C:chloroplast stroma"/>
    <property type="evidence" value="ECO:0007669"/>
    <property type="project" value="TreeGrafter"/>
</dbReference>
<dbReference type="Pfam" id="PF09334">
    <property type="entry name" value="tRNA-synt_1g"/>
    <property type="match status" value="1"/>
</dbReference>
<dbReference type="InterPro" id="IPR023457">
    <property type="entry name" value="Met-tRNA_synth_2"/>
</dbReference>
<dbReference type="InterPro" id="IPR015413">
    <property type="entry name" value="Methionyl/Leucyl_tRNA_Synth"/>
</dbReference>
<evidence type="ECO:0000256" key="3">
    <source>
        <dbReference type="ARBA" id="ARBA00022840"/>
    </source>
</evidence>
<reference evidence="7" key="1">
    <citation type="submission" date="2022-04" db="EMBL/GenBank/DDBJ databases">
        <title>Carnegiea gigantea Genome sequencing and assembly v2.</title>
        <authorList>
            <person name="Copetti D."/>
            <person name="Sanderson M.J."/>
            <person name="Burquez A."/>
            <person name="Wojciechowski M.F."/>
        </authorList>
    </citation>
    <scope>NUCLEOTIDE SEQUENCE</scope>
    <source>
        <strain evidence="7">SGP5-SGP5p</strain>
        <tissue evidence="7">Aerial part</tissue>
    </source>
</reference>
<dbReference type="AlphaFoldDB" id="A0A9Q1JZJ2"/>
<evidence type="ECO:0000313" key="7">
    <source>
        <dbReference type="EMBL" id="KAJ8433735.1"/>
    </source>
</evidence>
<gene>
    <name evidence="7" type="ORF">Cgig2_019803</name>
</gene>
<name>A0A9Q1JZJ2_9CARY</name>
<dbReference type="GO" id="GO:0005524">
    <property type="term" value="F:ATP binding"/>
    <property type="evidence" value="ECO:0007669"/>
    <property type="project" value="UniProtKB-KW"/>
</dbReference>
<dbReference type="Gene3D" id="3.40.50.620">
    <property type="entry name" value="HUPs"/>
    <property type="match status" value="1"/>
</dbReference>
<proteinExistence type="predicted"/>
<evidence type="ECO:0000313" key="8">
    <source>
        <dbReference type="Proteomes" id="UP001153076"/>
    </source>
</evidence>
<keyword evidence="3" id="KW-0067">ATP-binding</keyword>
<accession>A0A9Q1JZJ2</accession>
<evidence type="ECO:0000256" key="1">
    <source>
        <dbReference type="ARBA" id="ARBA00022598"/>
    </source>
</evidence>
<keyword evidence="2" id="KW-0547">Nucleotide-binding</keyword>
<dbReference type="GO" id="GO:0004825">
    <property type="term" value="F:methionine-tRNA ligase activity"/>
    <property type="evidence" value="ECO:0007669"/>
    <property type="project" value="InterPro"/>
</dbReference>
<organism evidence="7 8">
    <name type="scientific">Carnegiea gigantea</name>
    <dbReference type="NCBI Taxonomy" id="171969"/>
    <lineage>
        <taxon>Eukaryota</taxon>
        <taxon>Viridiplantae</taxon>
        <taxon>Streptophyta</taxon>
        <taxon>Embryophyta</taxon>
        <taxon>Tracheophyta</taxon>
        <taxon>Spermatophyta</taxon>
        <taxon>Magnoliopsida</taxon>
        <taxon>eudicotyledons</taxon>
        <taxon>Gunneridae</taxon>
        <taxon>Pentapetalae</taxon>
        <taxon>Caryophyllales</taxon>
        <taxon>Cactineae</taxon>
        <taxon>Cactaceae</taxon>
        <taxon>Cactoideae</taxon>
        <taxon>Echinocereeae</taxon>
        <taxon>Carnegiea</taxon>
    </lineage>
</organism>
<dbReference type="PANTHER" id="PTHR43326">
    <property type="entry name" value="METHIONYL-TRNA SYNTHETASE"/>
    <property type="match status" value="1"/>
</dbReference>
<protein>
    <recommendedName>
        <fullName evidence="6">Methionyl/Leucyl tRNA synthetase domain-containing protein</fullName>
    </recommendedName>
</protein>
<keyword evidence="4" id="KW-0648">Protein biosynthesis</keyword>
<evidence type="ECO:0000256" key="2">
    <source>
        <dbReference type="ARBA" id="ARBA00022741"/>
    </source>
</evidence>
<dbReference type="Proteomes" id="UP001153076">
    <property type="component" value="Unassembled WGS sequence"/>
</dbReference>
<dbReference type="InterPro" id="IPR014729">
    <property type="entry name" value="Rossmann-like_a/b/a_fold"/>
</dbReference>
<sequence>MAGRVHTMQNGLWIISFVNQINLKSQFSRRSLHFRSNPLSSSLSRAALFSSCSQRNEPSSGAFVLTTSLYYVNEPAHMGSAYTTIAADAIARFQLGYVVNQEDVGLNFILDGHRLLGKEVIFVTGTDEHGEKIATAAATAGSSPSKHFDAISQAYKAL</sequence>
<dbReference type="GO" id="GO:0005739">
    <property type="term" value="C:mitochondrion"/>
    <property type="evidence" value="ECO:0007669"/>
    <property type="project" value="TreeGrafter"/>
</dbReference>
<evidence type="ECO:0000259" key="6">
    <source>
        <dbReference type="Pfam" id="PF09334"/>
    </source>
</evidence>
<evidence type="ECO:0000256" key="5">
    <source>
        <dbReference type="ARBA" id="ARBA00023146"/>
    </source>
</evidence>
<dbReference type="OrthoDB" id="1937084at2759"/>
<keyword evidence="8" id="KW-1185">Reference proteome</keyword>
<feature type="domain" description="Methionyl/Leucyl tRNA synthetase" evidence="6">
    <location>
        <begin position="64"/>
        <end position="156"/>
    </location>
</feature>
<evidence type="ECO:0000256" key="4">
    <source>
        <dbReference type="ARBA" id="ARBA00022917"/>
    </source>
</evidence>
<dbReference type="EMBL" id="JAKOGI010000519">
    <property type="protein sequence ID" value="KAJ8433735.1"/>
    <property type="molecule type" value="Genomic_DNA"/>
</dbReference>
<dbReference type="PANTHER" id="PTHR43326:SF1">
    <property type="entry name" value="METHIONINE--TRNA LIGASE, MITOCHONDRIAL"/>
    <property type="match status" value="1"/>
</dbReference>
<dbReference type="GO" id="GO:0006431">
    <property type="term" value="P:methionyl-tRNA aminoacylation"/>
    <property type="evidence" value="ECO:0007669"/>
    <property type="project" value="TreeGrafter"/>
</dbReference>
<dbReference type="SUPFAM" id="SSF52374">
    <property type="entry name" value="Nucleotidylyl transferase"/>
    <property type="match status" value="1"/>
</dbReference>
<keyword evidence="1" id="KW-0436">Ligase</keyword>
<comment type="caution">
    <text evidence="7">The sequence shown here is derived from an EMBL/GenBank/DDBJ whole genome shotgun (WGS) entry which is preliminary data.</text>
</comment>
<keyword evidence="5" id="KW-0030">Aminoacyl-tRNA synthetase</keyword>